<protein>
    <recommendedName>
        <fullName evidence="4">Flp pilus assembly protein RcpC/CpaB domain-containing protein</fullName>
    </recommendedName>
</protein>
<dbReference type="Proteomes" id="UP000010411">
    <property type="component" value="Unassembled WGS sequence"/>
</dbReference>
<evidence type="ECO:0000256" key="1">
    <source>
        <dbReference type="SAM" id="MobiDB-lite"/>
    </source>
</evidence>
<sequence>MRPQADLTTAGGDPMSSSTSGSTSSPMSRPPSRRASSPMSGPSTAPLPYPAPTRSYTARTPSWAAGPPGTDTPPTCEIPPFAPLRVRGGAHRLRRLVRCRRRAVAAGLAVTAAALLATGAGPRDAERVRGHPVPDPAPKRGAIAEKVAAPVRIADGATVRLLRPGDRVDVIAAEDSATGGTARVVARGARVTEVPTASATESGALIVLSVPRPTAARLAGAGATSRLAVTLW</sequence>
<feature type="region of interest" description="Disordered" evidence="1">
    <location>
        <begin position="1"/>
        <end position="80"/>
    </location>
</feature>
<feature type="compositionally biased region" description="Low complexity" evidence="1">
    <location>
        <begin position="66"/>
        <end position="75"/>
    </location>
</feature>
<name>L1L7J0_9ACTN</name>
<dbReference type="AlphaFoldDB" id="L1L7J0"/>
<gene>
    <name evidence="2" type="ORF">STRIP9103_03893</name>
</gene>
<dbReference type="PATRIC" id="fig|698759.3.peg.616"/>
<dbReference type="EMBL" id="AEJC01000056">
    <property type="protein sequence ID" value="EKX68867.1"/>
    <property type="molecule type" value="Genomic_DNA"/>
</dbReference>
<evidence type="ECO:0000313" key="3">
    <source>
        <dbReference type="Proteomes" id="UP000010411"/>
    </source>
</evidence>
<feature type="compositionally biased region" description="Low complexity" evidence="1">
    <location>
        <begin position="33"/>
        <end position="43"/>
    </location>
</feature>
<organism evidence="2 3">
    <name type="scientific">Streptomyces ipomoeae 91-03</name>
    <dbReference type="NCBI Taxonomy" id="698759"/>
    <lineage>
        <taxon>Bacteria</taxon>
        <taxon>Bacillati</taxon>
        <taxon>Actinomycetota</taxon>
        <taxon>Actinomycetes</taxon>
        <taxon>Kitasatosporales</taxon>
        <taxon>Streptomycetaceae</taxon>
        <taxon>Streptomyces</taxon>
    </lineage>
</organism>
<keyword evidence="3" id="KW-1185">Reference proteome</keyword>
<comment type="caution">
    <text evidence="2">The sequence shown here is derived from an EMBL/GenBank/DDBJ whole genome shotgun (WGS) entry which is preliminary data.</text>
</comment>
<evidence type="ECO:0008006" key="4">
    <source>
        <dbReference type="Google" id="ProtNLM"/>
    </source>
</evidence>
<evidence type="ECO:0000313" key="2">
    <source>
        <dbReference type="EMBL" id="EKX68867.1"/>
    </source>
</evidence>
<accession>L1L7J0</accession>
<proteinExistence type="predicted"/>
<feature type="compositionally biased region" description="Low complexity" evidence="1">
    <location>
        <begin position="14"/>
        <end position="27"/>
    </location>
</feature>
<reference evidence="2 3" key="1">
    <citation type="submission" date="2012-11" db="EMBL/GenBank/DDBJ databases">
        <authorList>
            <person name="Huguet-Tapia J.C."/>
            <person name="Durkin A.S."/>
            <person name="Pettis G.S."/>
            <person name="Badger J.H."/>
        </authorList>
    </citation>
    <scope>NUCLEOTIDE SEQUENCE [LARGE SCALE GENOMIC DNA]</scope>
    <source>
        <strain evidence="2 3">91-03</strain>
    </source>
</reference>